<dbReference type="InterPro" id="IPR011042">
    <property type="entry name" value="6-blade_b-propeller_TolB-like"/>
</dbReference>
<dbReference type="SUPFAM" id="SSF101898">
    <property type="entry name" value="NHL repeat"/>
    <property type="match status" value="1"/>
</dbReference>
<organism evidence="1 2">
    <name type="scientific">Dreissena polymorpha</name>
    <name type="common">Zebra mussel</name>
    <name type="synonym">Mytilus polymorpha</name>
    <dbReference type="NCBI Taxonomy" id="45954"/>
    <lineage>
        <taxon>Eukaryota</taxon>
        <taxon>Metazoa</taxon>
        <taxon>Spiralia</taxon>
        <taxon>Lophotrochozoa</taxon>
        <taxon>Mollusca</taxon>
        <taxon>Bivalvia</taxon>
        <taxon>Autobranchia</taxon>
        <taxon>Heteroconchia</taxon>
        <taxon>Euheterodonta</taxon>
        <taxon>Imparidentia</taxon>
        <taxon>Neoheterodontei</taxon>
        <taxon>Myida</taxon>
        <taxon>Dreissenoidea</taxon>
        <taxon>Dreissenidae</taxon>
        <taxon>Dreissena</taxon>
    </lineage>
</organism>
<reference evidence="1" key="2">
    <citation type="submission" date="2020-11" db="EMBL/GenBank/DDBJ databases">
        <authorList>
            <person name="McCartney M.A."/>
            <person name="Auch B."/>
            <person name="Kono T."/>
            <person name="Mallez S."/>
            <person name="Becker A."/>
            <person name="Gohl D.M."/>
            <person name="Silverstein K.A.T."/>
            <person name="Koren S."/>
            <person name="Bechman K.B."/>
            <person name="Herman A."/>
            <person name="Abrahante J.E."/>
            <person name="Garbe J."/>
        </authorList>
    </citation>
    <scope>NUCLEOTIDE SEQUENCE</scope>
    <source>
        <strain evidence="1">Duluth1</strain>
        <tissue evidence="1">Whole animal</tissue>
    </source>
</reference>
<dbReference type="AlphaFoldDB" id="A0A9D4ME76"/>
<proteinExistence type="predicted"/>
<comment type="caution">
    <text evidence="1">The sequence shown here is derived from an EMBL/GenBank/DDBJ whole genome shotgun (WGS) entry which is preliminary data.</text>
</comment>
<gene>
    <name evidence="1" type="ORF">DPMN_037047</name>
</gene>
<dbReference type="Gene3D" id="2.120.10.30">
    <property type="entry name" value="TolB, C-terminal domain"/>
    <property type="match status" value="1"/>
</dbReference>
<keyword evidence="2" id="KW-1185">Reference proteome</keyword>
<sequence length="126" mass="13869">MHNIFYAYVVFRCAVSPAGDRIYVTNYFQHKLLTLATDGTVISSFTDPELQGPRGVNVTPAGQVLVCGFDSNTVIQVDREGRKKLATLDSQKYGAINPVSVCCNTHIHQIIVGLISNNKIIVMELQ</sequence>
<evidence type="ECO:0000313" key="2">
    <source>
        <dbReference type="Proteomes" id="UP000828390"/>
    </source>
</evidence>
<accession>A0A9D4ME76</accession>
<protein>
    <submittedName>
        <fullName evidence="1">Uncharacterized protein</fullName>
    </submittedName>
</protein>
<evidence type="ECO:0000313" key="1">
    <source>
        <dbReference type="EMBL" id="KAH3873807.1"/>
    </source>
</evidence>
<name>A0A9D4ME76_DREPO</name>
<reference evidence="1" key="1">
    <citation type="journal article" date="2019" name="bioRxiv">
        <title>The Genome of the Zebra Mussel, Dreissena polymorpha: A Resource for Invasive Species Research.</title>
        <authorList>
            <person name="McCartney M.A."/>
            <person name="Auch B."/>
            <person name="Kono T."/>
            <person name="Mallez S."/>
            <person name="Zhang Y."/>
            <person name="Obille A."/>
            <person name="Becker A."/>
            <person name="Abrahante J.E."/>
            <person name="Garbe J."/>
            <person name="Badalamenti J.P."/>
            <person name="Herman A."/>
            <person name="Mangelson H."/>
            <person name="Liachko I."/>
            <person name="Sullivan S."/>
            <person name="Sone E.D."/>
            <person name="Koren S."/>
            <person name="Silverstein K.A.T."/>
            <person name="Beckman K.B."/>
            <person name="Gohl D.M."/>
        </authorList>
    </citation>
    <scope>NUCLEOTIDE SEQUENCE</scope>
    <source>
        <strain evidence="1">Duluth1</strain>
        <tissue evidence="1">Whole animal</tissue>
    </source>
</reference>
<dbReference type="Proteomes" id="UP000828390">
    <property type="component" value="Unassembled WGS sequence"/>
</dbReference>
<dbReference type="EMBL" id="JAIWYP010000002">
    <property type="protein sequence ID" value="KAH3873807.1"/>
    <property type="molecule type" value="Genomic_DNA"/>
</dbReference>